<protein>
    <submittedName>
        <fullName evidence="1">Uncharacterized protein</fullName>
    </submittedName>
</protein>
<reference evidence="1" key="1">
    <citation type="submission" date="2022-11" db="EMBL/GenBank/DDBJ databases">
        <title>Genome Sequence of Boeremia exigua.</title>
        <authorList>
            <person name="Buettner E."/>
        </authorList>
    </citation>
    <scope>NUCLEOTIDE SEQUENCE</scope>
    <source>
        <strain evidence="1">CU02</strain>
    </source>
</reference>
<accession>A0ACC2I3P5</accession>
<keyword evidence="2" id="KW-1185">Reference proteome</keyword>
<dbReference type="Proteomes" id="UP001153331">
    <property type="component" value="Unassembled WGS sequence"/>
</dbReference>
<proteinExistence type="predicted"/>
<evidence type="ECO:0000313" key="2">
    <source>
        <dbReference type="Proteomes" id="UP001153331"/>
    </source>
</evidence>
<name>A0ACC2I3P5_9PLEO</name>
<dbReference type="EMBL" id="JAPHNI010000548">
    <property type="protein sequence ID" value="KAJ8109977.1"/>
    <property type="molecule type" value="Genomic_DNA"/>
</dbReference>
<sequence length="446" mass="49851">MAKLIVIVGITGNQGGSVARTFLEDPEWRIRGLTRDSGSPASQALSAQGVEMVQADLHDPDSLKGVFKGASLVFSVTDFWKPFFDPNNVAKAAAQGKPIGQYAYELEYEQGKNIVDAVAREVDSLDDVGLIASTLCSARDSSNGKYKELWHFDSKADVFPKYLQEKYPALANKTSYLHTGYFFTSWQFLPGRWFAKQPDGSIQMQFPTTPEMLIPHLHPSKDTGVWARALLQLPPNSTLMAVSEWLTWPDWIKTWGELTGVRTSYKQTTVEDLAEHIPGPAGQEIGEMFQFSSDYAYNAFQADSLKTWDLEKVDGHTRTDNKSAGVTANTANMRTYDDSFSGQKIYPGKVRSAARPGCVAPAHVEFPKHRTHAAQDMGEEDTGKLYIRGDSKIFRFQNGKTESLFLQRKNPRKISWTTLYRRQHKKGISEVRYLSGRIALALAAMT</sequence>
<gene>
    <name evidence="1" type="ORF">OPT61_g7050</name>
</gene>
<comment type="caution">
    <text evidence="1">The sequence shown here is derived from an EMBL/GenBank/DDBJ whole genome shotgun (WGS) entry which is preliminary data.</text>
</comment>
<evidence type="ECO:0000313" key="1">
    <source>
        <dbReference type="EMBL" id="KAJ8109977.1"/>
    </source>
</evidence>
<organism evidence="1 2">
    <name type="scientific">Boeremia exigua</name>
    <dbReference type="NCBI Taxonomy" id="749465"/>
    <lineage>
        <taxon>Eukaryota</taxon>
        <taxon>Fungi</taxon>
        <taxon>Dikarya</taxon>
        <taxon>Ascomycota</taxon>
        <taxon>Pezizomycotina</taxon>
        <taxon>Dothideomycetes</taxon>
        <taxon>Pleosporomycetidae</taxon>
        <taxon>Pleosporales</taxon>
        <taxon>Pleosporineae</taxon>
        <taxon>Didymellaceae</taxon>
        <taxon>Boeremia</taxon>
    </lineage>
</organism>